<sequence length="38" mass="4435">MRQIDRRDGGRTLMTLVLIFTGALLIYLVYALLHPEKF</sequence>
<evidence type="ECO:0000313" key="3">
    <source>
        <dbReference type="Proteomes" id="UP001519887"/>
    </source>
</evidence>
<evidence type="ECO:0000313" key="2">
    <source>
        <dbReference type="EMBL" id="MBW7452793.1"/>
    </source>
</evidence>
<accession>A0ABS7BVW3</accession>
<dbReference type="NCBIfam" id="TIGR02115">
    <property type="entry name" value="potass_kdpF"/>
    <property type="match status" value="1"/>
</dbReference>
<dbReference type="Pfam" id="PF09604">
    <property type="entry name" value="Potass_KdpF"/>
    <property type="match status" value="1"/>
</dbReference>
<keyword evidence="1" id="KW-0472">Membrane</keyword>
<evidence type="ECO:0000256" key="1">
    <source>
        <dbReference type="SAM" id="Phobius"/>
    </source>
</evidence>
<dbReference type="InterPro" id="IPR011726">
    <property type="entry name" value="KdpF"/>
</dbReference>
<keyword evidence="1" id="KW-1133">Transmembrane helix</keyword>
<dbReference type="Proteomes" id="UP001519887">
    <property type="component" value="Unassembled WGS sequence"/>
</dbReference>
<name>A0ABS7BVW3_9BACL</name>
<gene>
    <name evidence="2" type="primary">kdpF</name>
    <name evidence="2" type="ORF">K0U00_01890</name>
</gene>
<protein>
    <submittedName>
        <fullName evidence="2">K(+)-transporting ATPase subunit F</fullName>
    </submittedName>
</protein>
<feature type="transmembrane region" description="Helical" evidence="1">
    <location>
        <begin position="12"/>
        <end position="33"/>
    </location>
</feature>
<keyword evidence="1" id="KW-0812">Transmembrane</keyword>
<organism evidence="2 3">
    <name type="scientific">Paenibacillus sepulcri</name>
    <dbReference type="NCBI Taxonomy" id="359917"/>
    <lineage>
        <taxon>Bacteria</taxon>
        <taxon>Bacillati</taxon>
        <taxon>Bacillota</taxon>
        <taxon>Bacilli</taxon>
        <taxon>Bacillales</taxon>
        <taxon>Paenibacillaceae</taxon>
        <taxon>Paenibacillus</taxon>
    </lineage>
</organism>
<dbReference type="EMBL" id="JAHZIK010000018">
    <property type="protein sequence ID" value="MBW7452793.1"/>
    <property type="molecule type" value="Genomic_DNA"/>
</dbReference>
<proteinExistence type="predicted"/>
<reference evidence="2 3" key="1">
    <citation type="submission" date="2021-07" db="EMBL/GenBank/DDBJ databases">
        <title>Paenibacillus radiodurans sp. nov., isolated from the southeastern edge of Tengger Desert.</title>
        <authorList>
            <person name="Zhang G."/>
        </authorList>
    </citation>
    <scope>NUCLEOTIDE SEQUENCE [LARGE SCALE GENOMIC DNA]</scope>
    <source>
        <strain evidence="2 3">CCM 7311</strain>
    </source>
</reference>
<keyword evidence="3" id="KW-1185">Reference proteome</keyword>
<comment type="caution">
    <text evidence="2">The sequence shown here is derived from an EMBL/GenBank/DDBJ whole genome shotgun (WGS) entry which is preliminary data.</text>
</comment>